<dbReference type="Proteomes" id="UP000199337">
    <property type="component" value="Unassembled WGS sequence"/>
</dbReference>
<evidence type="ECO:0000313" key="2">
    <source>
        <dbReference type="Proteomes" id="UP000199337"/>
    </source>
</evidence>
<reference evidence="2" key="1">
    <citation type="submission" date="2016-10" db="EMBL/GenBank/DDBJ databases">
        <authorList>
            <person name="Varghese N."/>
            <person name="Submissions S."/>
        </authorList>
    </citation>
    <scope>NUCLEOTIDE SEQUENCE [LARGE SCALE GENOMIC DNA]</scope>
    <source>
        <strain evidence="2">DSM 17038</strain>
    </source>
</reference>
<dbReference type="STRING" id="341036.SAMN05660649_00016"/>
<keyword evidence="2" id="KW-1185">Reference proteome</keyword>
<evidence type="ECO:0000313" key="1">
    <source>
        <dbReference type="EMBL" id="SFF92441.1"/>
    </source>
</evidence>
<protein>
    <submittedName>
        <fullName evidence="1">Cysteine desulfurase</fullName>
    </submittedName>
</protein>
<organism evidence="1 2">
    <name type="scientific">Desulfotruncus arcticus DSM 17038</name>
    <dbReference type="NCBI Taxonomy" id="1121424"/>
    <lineage>
        <taxon>Bacteria</taxon>
        <taxon>Bacillati</taxon>
        <taxon>Bacillota</taxon>
        <taxon>Clostridia</taxon>
        <taxon>Eubacteriales</taxon>
        <taxon>Desulfallaceae</taxon>
        <taxon>Desulfotruncus</taxon>
    </lineage>
</organism>
<sequence>MPDNAAYDKNIGRVLEKMLPFFREQYGNASSQYTLGVKAKRAIEQAC</sequence>
<gene>
    <name evidence="1" type="ORF">SAMN05660649_00016</name>
</gene>
<proteinExistence type="predicted"/>
<dbReference type="RefSeq" id="WP_165613304.1">
    <property type="nucleotide sequence ID" value="NZ_FOOX01000001.1"/>
</dbReference>
<dbReference type="Gene3D" id="1.10.260.50">
    <property type="match status" value="1"/>
</dbReference>
<dbReference type="AlphaFoldDB" id="A0A1I2MTL8"/>
<name>A0A1I2MTL8_9FIRM</name>
<dbReference type="EMBL" id="FOOX01000001">
    <property type="protein sequence ID" value="SFF92441.1"/>
    <property type="molecule type" value="Genomic_DNA"/>
</dbReference>
<accession>A0A1I2MTL8</accession>